<dbReference type="EMBL" id="CAJVPK010000811">
    <property type="protein sequence ID" value="CAG8550972.1"/>
    <property type="molecule type" value="Genomic_DNA"/>
</dbReference>
<sequence>SLSNPDALLEKMIKYKPTGGTSFDNGIKKAAEIIDPSKSYLYLYTIKFAGTTGIANTTSIVGGFFGLFGGNSHGQGRNTNYSHDQGSLQEMANIAKEYLPKSSNNKDSLKCEYVRVIDRIDLIGHFYEVAESIRNYKPTLINVNKK</sequence>
<gene>
    <name evidence="1" type="ORF">DEBURN_LOCUS7096</name>
</gene>
<name>A0A9N9B4L8_9GLOM</name>
<protein>
    <submittedName>
        <fullName evidence="1">2122_t:CDS:1</fullName>
    </submittedName>
</protein>
<dbReference type="OrthoDB" id="2343366at2759"/>
<proteinExistence type="predicted"/>
<evidence type="ECO:0000313" key="1">
    <source>
        <dbReference type="EMBL" id="CAG8550972.1"/>
    </source>
</evidence>
<feature type="non-terminal residue" evidence="1">
    <location>
        <position position="146"/>
    </location>
</feature>
<organism evidence="1 2">
    <name type="scientific">Diversispora eburnea</name>
    <dbReference type="NCBI Taxonomy" id="1213867"/>
    <lineage>
        <taxon>Eukaryota</taxon>
        <taxon>Fungi</taxon>
        <taxon>Fungi incertae sedis</taxon>
        <taxon>Mucoromycota</taxon>
        <taxon>Glomeromycotina</taxon>
        <taxon>Glomeromycetes</taxon>
        <taxon>Diversisporales</taxon>
        <taxon>Diversisporaceae</taxon>
        <taxon>Diversispora</taxon>
    </lineage>
</organism>
<comment type="caution">
    <text evidence="1">The sequence shown here is derived from an EMBL/GenBank/DDBJ whole genome shotgun (WGS) entry which is preliminary data.</text>
</comment>
<dbReference type="AlphaFoldDB" id="A0A9N9B4L8"/>
<evidence type="ECO:0000313" key="2">
    <source>
        <dbReference type="Proteomes" id="UP000789706"/>
    </source>
</evidence>
<keyword evidence="2" id="KW-1185">Reference proteome</keyword>
<dbReference type="Proteomes" id="UP000789706">
    <property type="component" value="Unassembled WGS sequence"/>
</dbReference>
<accession>A0A9N9B4L8</accession>
<reference evidence="1" key="1">
    <citation type="submission" date="2021-06" db="EMBL/GenBank/DDBJ databases">
        <authorList>
            <person name="Kallberg Y."/>
            <person name="Tangrot J."/>
            <person name="Rosling A."/>
        </authorList>
    </citation>
    <scope>NUCLEOTIDE SEQUENCE</scope>
    <source>
        <strain evidence="1">AZ414A</strain>
    </source>
</reference>